<name>A0A6H0XME9_9PEZI</name>
<accession>A0A6H0XME9</accession>
<gene>
    <name evidence="3" type="ORF">AMS68_001322</name>
</gene>
<dbReference type="AlphaFoldDB" id="A0A6H0XME9"/>
<evidence type="ECO:0000313" key="4">
    <source>
        <dbReference type="Proteomes" id="UP000503462"/>
    </source>
</evidence>
<keyword evidence="2" id="KW-1133">Transmembrane helix</keyword>
<feature type="transmembrane region" description="Helical" evidence="2">
    <location>
        <begin position="313"/>
        <end position="333"/>
    </location>
</feature>
<evidence type="ECO:0000256" key="1">
    <source>
        <dbReference type="SAM" id="MobiDB-lite"/>
    </source>
</evidence>
<sequence>MASHVPFLAVRPEEQASPEIKLRDTTKPRRSSKATKAQTVVKKAEEEVKKTARKARNFLDHLRFPLVLILSLSLRLAAYTLVAEWAGLELASVSRDLRKDWQVGAVLTWKVLELIGVWWAEYDWIDLASLSLLSNLPFYFLLSSFYQLSGLSIGTSLTIDIVSLTLPFILLRSHVRSTRDEDLLRPLGRAVAHDYQILALTSVLAAVVFGATLYISFASWLPVHMIEHFDNLRTLDIAHDSNIYKLAGLFVPAGLAAMHFLFLPTVSASNSLLSALDSVTKDAPFDPESATLLQTIAYNFGLKEEMSAKTEVLFKRTAVLALGSAINTFVRVFATIDGAEASGALGWAALWAGAISFVGVVFRWVAE</sequence>
<evidence type="ECO:0000313" key="3">
    <source>
        <dbReference type="EMBL" id="QIW95804.1"/>
    </source>
</evidence>
<evidence type="ECO:0000256" key="2">
    <source>
        <dbReference type="SAM" id="Phobius"/>
    </source>
</evidence>
<feature type="transmembrane region" description="Helical" evidence="2">
    <location>
        <begin position="243"/>
        <end position="263"/>
    </location>
</feature>
<dbReference type="EMBL" id="CP051139">
    <property type="protein sequence ID" value="QIW95804.1"/>
    <property type="molecule type" value="Genomic_DNA"/>
</dbReference>
<protein>
    <submittedName>
        <fullName evidence="3">Uncharacterized protein</fullName>
    </submittedName>
</protein>
<feature type="transmembrane region" description="Helical" evidence="2">
    <location>
        <begin position="197"/>
        <end position="223"/>
    </location>
</feature>
<reference evidence="3 4" key="1">
    <citation type="journal article" date="2016" name="Sci. Rep.">
        <title>Peltaster fructicola genome reveals evolution from an invasive phytopathogen to an ectophytic parasite.</title>
        <authorList>
            <person name="Xu C."/>
            <person name="Chen H."/>
            <person name="Gleason M.L."/>
            <person name="Xu J.R."/>
            <person name="Liu H."/>
            <person name="Zhang R."/>
            <person name="Sun G."/>
        </authorList>
    </citation>
    <scope>NUCLEOTIDE SEQUENCE [LARGE SCALE GENOMIC DNA]</scope>
    <source>
        <strain evidence="3 4">LNHT1506</strain>
    </source>
</reference>
<proteinExistence type="predicted"/>
<dbReference type="Proteomes" id="UP000503462">
    <property type="component" value="Chromosome 1"/>
</dbReference>
<keyword evidence="2" id="KW-0472">Membrane</keyword>
<dbReference type="OrthoDB" id="5394254at2759"/>
<keyword evidence="4" id="KW-1185">Reference proteome</keyword>
<organism evidence="3 4">
    <name type="scientific">Peltaster fructicola</name>
    <dbReference type="NCBI Taxonomy" id="286661"/>
    <lineage>
        <taxon>Eukaryota</taxon>
        <taxon>Fungi</taxon>
        <taxon>Dikarya</taxon>
        <taxon>Ascomycota</taxon>
        <taxon>Pezizomycotina</taxon>
        <taxon>Dothideomycetes</taxon>
        <taxon>Dothideomycetes incertae sedis</taxon>
        <taxon>Peltaster</taxon>
    </lineage>
</organism>
<feature type="transmembrane region" description="Helical" evidence="2">
    <location>
        <begin position="345"/>
        <end position="366"/>
    </location>
</feature>
<keyword evidence="2" id="KW-0812">Transmembrane</keyword>
<feature type="region of interest" description="Disordered" evidence="1">
    <location>
        <begin position="10"/>
        <end position="38"/>
    </location>
</feature>
<feature type="transmembrane region" description="Helical" evidence="2">
    <location>
        <begin position="152"/>
        <end position="171"/>
    </location>
</feature>